<dbReference type="KEGG" id="ssm:Spirs_1126"/>
<proteinExistence type="predicted"/>
<dbReference type="Gene3D" id="3.40.50.300">
    <property type="entry name" value="P-loop containing nucleotide triphosphate hydrolases"/>
    <property type="match status" value="1"/>
</dbReference>
<dbReference type="RefSeq" id="WP_013253720.1">
    <property type="nucleotide sequence ID" value="NC_014364.1"/>
</dbReference>
<evidence type="ECO:0000259" key="2">
    <source>
        <dbReference type="Pfam" id="PF13521"/>
    </source>
</evidence>
<protein>
    <submittedName>
        <fullName evidence="3">NAD metabolism ATPase/kinase</fullName>
    </submittedName>
</protein>
<dbReference type="PANTHER" id="PTHR37512:SF1">
    <property type="entry name" value="NADR_TTD14 AAA DOMAIN-CONTAINING PROTEIN"/>
    <property type="match status" value="1"/>
</dbReference>
<dbReference type="InterPro" id="IPR014729">
    <property type="entry name" value="Rossmann-like_a/b/a_fold"/>
</dbReference>
<dbReference type="AlphaFoldDB" id="E1R107"/>
<dbReference type="eggNOG" id="COG3172">
    <property type="taxonomic scope" value="Bacteria"/>
</dbReference>
<dbReference type="Pfam" id="PF13521">
    <property type="entry name" value="AAA_28"/>
    <property type="match status" value="1"/>
</dbReference>
<dbReference type="Pfam" id="PF01467">
    <property type="entry name" value="CTP_transf_like"/>
    <property type="match status" value="1"/>
</dbReference>
<dbReference type="SUPFAM" id="SSF52540">
    <property type="entry name" value="P-loop containing nucleoside triphosphate hydrolases"/>
    <property type="match status" value="1"/>
</dbReference>
<evidence type="ECO:0000313" key="3">
    <source>
        <dbReference type="EMBL" id="ADK80256.1"/>
    </source>
</evidence>
<dbReference type="OrthoDB" id="9802794at2"/>
<dbReference type="GO" id="GO:0003824">
    <property type="term" value="F:catalytic activity"/>
    <property type="evidence" value="ECO:0007669"/>
    <property type="project" value="InterPro"/>
</dbReference>
<dbReference type="EMBL" id="CP002116">
    <property type="protein sequence ID" value="ADK80256.1"/>
    <property type="molecule type" value="Genomic_DNA"/>
</dbReference>
<dbReference type="Proteomes" id="UP000002318">
    <property type="component" value="Chromosome"/>
</dbReference>
<dbReference type="eggNOG" id="COG1056">
    <property type="taxonomic scope" value="Bacteria"/>
</dbReference>
<sequence length="331" mass="38828">MKKVGLCLGKYAPFHRGHGLVIETALSEMDLVLVLIYNSHVTSIPLKKRADWIRRIYPERVKVIEAYDGPEETGYSPEIKSKQEAYVLKKLTGWQIHSFYSSEPYGEHMSRALGCRNRQVDCQRLQFPISATLLREDPYTYRRFLSPEVYFDHVIKVVFHGAPSTGKTTISEALARKFHTAWMPEYGREYWEKHEVDRRLSPRQLLEIACEHRKRELRDVYEARDFYFIDTCALSTYHFALDYHGTALPELCRLADEAGSRYDLHILCGDDIPYDDTPDRSGEVYRSRFQKRFEKDLQKRQIPYILLTGSLEERIEKVSILLKHTKELHSC</sequence>
<dbReference type="HOGENOM" id="CLU_052648_0_0_12"/>
<feature type="domain" description="Cytidyltransferase-like" evidence="1">
    <location>
        <begin position="7"/>
        <end position="136"/>
    </location>
</feature>
<reference evidence="3 4" key="1">
    <citation type="journal article" date="2010" name="Stand. Genomic Sci.">
        <title>Complete genome sequence of Spirochaeta smaragdinae type strain (SEBR 4228).</title>
        <authorList>
            <person name="Mavromatis K."/>
            <person name="Yasawong M."/>
            <person name="Chertkov O."/>
            <person name="Lapidus A."/>
            <person name="Lucas S."/>
            <person name="Nolan M."/>
            <person name="Del Rio T.G."/>
            <person name="Tice H."/>
            <person name="Cheng J.F."/>
            <person name="Pitluck S."/>
            <person name="Liolios K."/>
            <person name="Ivanova N."/>
            <person name="Tapia R."/>
            <person name="Han C."/>
            <person name="Bruce D."/>
            <person name="Goodwin L."/>
            <person name="Pati A."/>
            <person name="Chen A."/>
            <person name="Palaniappan K."/>
            <person name="Land M."/>
            <person name="Hauser L."/>
            <person name="Chang Y.J."/>
            <person name="Jeffries C.D."/>
            <person name="Detter J.C."/>
            <person name="Rohde M."/>
            <person name="Brambilla E."/>
            <person name="Spring S."/>
            <person name="Goker M."/>
            <person name="Sikorski J."/>
            <person name="Woyke T."/>
            <person name="Bristow J."/>
            <person name="Eisen J.A."/>
            <person name="Markowitz V."/>
            <person name="Hugenholtz P."/>
            <person name="Klenk H.P."/>
            <person name="Kyrpides N.C."/>
        </authorList>
    </citation>
    <scope>NUCLEOTIDE SEQUENCE [LARGE SCALE GENOMIC DNA]</scope>
    <source>
        <strain evidence="4">DSM 11293 / JCM 15392 / SEBR 4228</strain>
    </source>
</reference>
<dbReference type="InterPro" id="IPR052735">
    <property type="entry name" value="NAD_biosynth-regulator"/>
</dbReference>
<dbReference type="InterPro" id="IPR004821">
    <property type="entry name" value="Cyt_trans-like"/>
</dbReference>
<dbReference type="InterPro" id="IPR027417">
    <property type="entry name" value="P-loop_NTPase"/>
</dbReference>
<dbReference type="STRING" id="573413.Spirs_1126"/>
<dbReference type="SUPFAM" id="SSF52374">
    <property type="entry name" value="Nucleotidylyl transferase"/>
    <property type="match status" value="1"/>
</dbReference>
<name>E1R107_SEDSS</name>
<keyword evidence="4" id="KW-1185">Reference proteome</keyword>
<dbReference type="PANTHER" id="PTHR37512">
    <property type="entry name" value="TRIFUNCTIONAL NAD BIOSYNTHESIS/REGULATOR PROTEIN NADR"/>
    <property type="match status" value="1"/>
</dbReference>
<dbReference type="Gene3D" id="3.40.50.620">
    <property type="entry name" value="HUPs"/>
    <property type="match status" value="1"/>
</dbReference>
<dbReference type="InterPro" id="IPR038727">
    <property type="entry name" value="NadR/Ttd14_AAA_dom"/>
</dbReference>
<evidence type="ECO:0000313" key="4">
    <source>
        <dbReference type="Proteomes" id="UP000002318"/>
    </source>
</evidence>
<feature type="domain" description="NadR/Ttd14 AAA" evidence="2">
    <location>
        <begin position="156"/>
        <end position="314"/>
    </location>
</feature>
<evidence type="ECO:0000259" key="1">
    <source>
        <dbReference type="Pfam" id="PF01467"/>
    </source>
</evidence>
<organism evidence="3 4">
    <name type="scientific">Sediminispirochaeta smaragdinae (strain DSM 11293 / JCM 15392 / SEBR 4228)</name>
    <name type="common">Spirochaeta smaragdinae</name>
    <dbReference type="NCBI Taxonomy" id="573413"/>
    <lineage>
        <taxon>Bacteria</taxon>
        <taxon>Pseudomonadati</taxon>
        <taxon>Spirochaetota</taxon>
        <taxon>Spirochaetia</taxon>
        <taxon>Spirochaetales</taxon>
        <taxon>Spirochaetaceae</taxon>
        <taxon>Sediminispirochaeta</taxon>
    </lineage>
</organism>
<accession>E1R107</accession>
<gene>
    <name evidence="3" type="ordered locus">Spirs_1126</name>
</gene>